<evidence type="ECO:0000313" key="15">
    <source>
        <dbReference type="EMBL" id="MDY0745077.1"/>
    </source>
</evidence>
<dbReference type="InterPro" id="IPR046450">
    <property type="entry name" value="PA_dom_sf"/>
</dbReference>
<dbReference type="Gene3D" id="3.50.30.30">
    <property type="match status" value="1"/>
</dbReference>
<dbReference type="SUPFAM" id="SSF55486">
    <property type="entry name" value="Metalloproteases ('zincins'), catalytic domain"/>
    <property type="match status" value="1"/>
</dbReference>
<keyword evidence="8" id="KW-0378">Hydrolase</keyword>
<dbReference type="EMBL" id="JAXCLA010000003">
    <property type="protein sequence ID" value="MDY0745077.1"/>
    <property type="molecule type" value="Genomic_DNA"/>
</dbReference>
<dbReference type="PANTHER" id="PTHR33478">
    <property type="entry name" value="EXTRACELLULAR METALLOPROTEINASE MEP"/>
    <property type="match status" value="1"/>
</dbReference>
<keyword evidence="7 12" id="KW-0732">Signal</keyword>
<keyword evidence="9" id="KW-0862">Zinc</keyword>
<reference evidence="15 16" key="1">
    <citation type="submission" date="2023-11" db="EMBL/GenBank/DDBJ databases">
        <title>Paucibacter sp. nov., isolated from fresh soil in Korea.</title>
        <authorList>
            <person name="Le N.T.T."/>
        </authorList>
    </citation>
    <scope>NUCLEOTIDE SEQUENCE [LARGE SCALE GENOMIC DNA]</scope>
    <source>
        <strain evidence="15 16">R3-3</strain>
    </source>
</reference>
<feature type="chain" id="PRO_5047180379" evidence="12">
    <location>
        <begin position="27"/>
        <end position="738"/>
    </location>
</feature>
<comment type="subcellular location">
    <subcellularLocation>
        <location evidence="2">Secreted</location>
    </subcellularLocation>
</comment>
<dbReference type="PANTHER" id="PTHR33478:SF1">
    <property type="entry name" value="EXTRACELLULAR METALLOPROTEINASE MEP"/>
    <property type="match status" value="1"/>
</dbReference>
<evidence type="ECO:0000256" key="12">
    <source>
        <dbReference type="SAM" id="SignalP"/>
    </source>
</evidence>
<dbReference type="InterPro" id="IPR001842">
    <property type="entry name" value="Peptidase_M36"/>
</dbReference>
<feature type="domain" description="FTP" evidence="14">
    <location>
        <begin position="106"/>
        <end position="142"/>
    </location>
</feature>
<gene>
    <name evidence="15" type="ORF">SNE35_11185</name>
</gene>
<dbReference type="Pfam" id="PF02225">
    <property type="entry name" value="PA"/>
    <property type="match status" value="1"/>
</dbReference>
<evidence type="ECO:0000256" key="6">
    <source>
        <dbReference type="ARBA" id="ARBA00022723"/>
    </source>
</evidence>
<evidence type="ECO:0000313" key="16">
    <source>
        <dbReference type="Proteomes" id="UP001285263"/>
    </source>
</evidence>
<evidence type="ECO:0000256" key="10">
    <source>
        <dbReference type="ARBA" id="ARBA00023049"/>
    </source>
</evidence>
<comment type="cofactor">
    <cofactor evidence="1">
        <name>Zn(2+)</name>
        <dbReference type="ChEBI" id="CHEBI:29105"/>
    </cofactor>
</comment>
<keyword evidence="16" id="KW-1185">Reference proteome</keyword>
<keyword evidence="6" id="KW-0479">Metal-binding</keyword>
<dbReference type="InterPro" id="IPR050371">
    <property type="entry name" value="Fungal_virulence_M36"/>
</dbReference>
<organism evidence="15 16">
    <name type="scientific">Roseateles agri</name>
    <dbReference type="NCBI Taxonomy" id="3098619"/>
    <lineage>
        <taxon>Bacteria</taxon>
        <taxon>Pseudomonadati</taxon>
        <taxon>Pseudomonadota</taxon>
        <taxon>Betaproteobacteria</taxon>
        <taxon>Burkholderiales</taxon>
        <taxon>Sphaerotilaceae</taxon>
        <taxon>Roseateles</taxon>
    </lineage>
</organism>
<keyword evidence="10" id="KW-0482">Metalloprotease</keyword>
<feature type="domain" description="PA" evidence="13">
    <location>
        <begin position="455"/>
        <end position="533"/>
    </location>
</feature>
<dbReference type="Gene3D" id="1.10.390.10">
    <property type="entry name" value="Neutral Protease Domain 2"/>
    <property type="match status" value="1"/>
</dbReference>
<name>A0ABU5DIZ4_9BURK</name>
<dbReference type="InterPro" id="IPR003137">
    <property type="entry name" value="PA_domain"/>
</dbReference>
<evidence type="ECO:0000256" key="2">
    <source>
        <dbReference type="ARBA" id="ARBA00004613"/>
    </source>
</evidence>
<evidence type="ECO:0000259" key="14">
    <source>
        <dbReference type="Pfam" id="PF07504"/>
    </source>
</evidence>
<comment type="caution">
    <text evidence="15">The sequence shown here is derived from an EMBL/GenBank/DDBJ whole genome shotgun (WGS) entry which is preliminary data.</text>
</comment>
<dbReference type="InterPro" id="IPR011096">
    <property type="entry name" value="FTP_domain"/>
</dbReference>
<sequence>MQLDRVSTLRLTVLAAALACGSSAFAAITATPAVSKTGIIIGATASYAEPASATYGGGNGQILAAAAKGGKAATLNAVLSQHGRSAATLATLQQDGEAHIGKDMGNGAVTHIRYVQVVDGLPVYGSYVKAAYDRSGNLIHVIDALAAVPTTAVATSRADAVTALRATMTRVHPKVSATFTPLTATATAATFDGGSFFYQSPSAQAVVVPMSDGTLAKGWLVETWSEKENLLDHTLVGSTGSVLYTQRQTSSHNYNVYAVDPQKTPQAVVSRPNSWLSSINLSQVRSTSRQWVVDGNAVSAYLDVDNNNQPDGASLGDTMSLTLPWNANETPSSANNKKVALTNLFYLNNTIHDILYSHGFTETAKNFQKRNPTGTGGVGNDHVRAEAQDGGGTNNANFASTNTDGATPRMQMYLWSGGGKVDITAPTPASYQAGTAGFGPALSPTATLFGAIAQASPYDACTTVGSSVAGKIALVQRGTCSFISKVRAAQAAGATGVIVVNNATGYISMGGDGTTPDPIIPSVMVSPEDGAAILAMGAPSVKLSGTGPLDGDLDSGIVYHEYCHGLTWRMIGTMSGSMAGAIGEGGGDSCAMLINGTDVMGTYANANPTGLRRFPYTNYPYTYANWGHVGTPEVHNDGEIYAAIVWRMIQLFGDTGRSRLFDIWVDGMHYTAARPAVETMRDGMLTSLNTGGTQAEKCIVWKAFAQYGVGVGASGTRTTSDTAVPTIVQSFTLPAECQ</sequence>
<dbReference type="PRINTS" id="PR00999">
    <property type="entry name" value="FUNGALYSIN"/>
</dbReference>
<dbReference type="InterPro" id="IPR027268">
    <property type="entry name" value="Peptidase_M4/M1_CTD_sf"/>
</dbReference>
<keyword evidence="11" id="KW-0865">Zymogen</keyword>
<evidence type="ECO:0000256" key="1">
    <source>
        <dbReference type="ARBA" id="ARBA00001947"/>
    </source>
</evidence>
<keyword evidence="5" id="KW-0645">Protease</keyword>
<proteinExistence type="inferred from homology"/>
<evidence type="ECO:0000256" key="7">
    <source>
        <dbReference type="ARBA" id="ARBA00022729"/>
    </source>
</evidence>
<protein>
    <submittedName>
        <fullName evidence="15">M36 family metallopeptidase</fullName>
    </submittedName>
</protein>
<evidence type="ECO:0000256" key="4">
    <source>
        <dbReference type="ARBA" id="ARBA00022525"/>
    </source>
</evidence>
<evidence type="ECO:0000256" key="9">
    <source>
        <dbReference type="ARBA" id="ARBA00022833"/>
    </source>
</evidence>
<evidence type="ECO:0000256" key="5">
    <source>
        <dbReference type="ARBA" id="ARBA00022670"/>
    </source>
</evidence>
<dbReference type="Pfam" id="PF07504">
    <property type="entry name" value="FTP"/>
    <property type="match status" value="1"/>
</dbReference>
<keyword evidence="4" id="KW-0964">Secreted</keyword>
<dbReference type="Proteomes" id="UP001285263">
    <property type="component" value="Unassembled WGS sequence"/>
</dbReference>
<accession>A0ABU5DIZ4</accession>
<evidence type="ECO:0000256" key="8">
    <source>
        <dbReference type="ARBA" id="ARBA00022801"/>
    </source>
</evidence>
<comment type="similarity">
    <text evidence="3">Belongs to the peptidase M36 family.</text>
</comment>
<evidence type="ECO:0000256" key="11">
    <source>
        <dbReference type="ARBA" id="ARBA00023145"/>
    </source>
</evidence>
<evidence type="ECO:0000259" key="13">
    <source>
        <dbReference type="Pfam" id="PF02225"/>
    </source>
</evidence>
<dbReference type="Pfam" id="PF02128">
    <property type="entry name" value="Peptidase_M36"/>
    <property type="match status" value="1"/>
</dbReference>
<feature type="signal peptide" evidence="12">
    <location>
        <begin position="1"/>
        <end position="26"/>
    </location>
</feature>
<dbReference type="RefSeq" id="WP_320422979.1">
    <property type="nucleotide sequence ID" value="NZ_JAXCLA010000003.1"/>
</dbReference>
<dbReference type="SUPFAM" id="SSF52025">
    <property type="entry name" value="PA domain"/>
    <property type="match status" value="1"/>
</dbReference>
<dbReference type="Gene3D" id="3.10.170.10">
    <property type="match status" value="1"/>
</dbReference>
<evidence type="ECO:0000256" key="3">
    <source>
        <dbReference type="ARBA" id="ARBA00006006"/>
    </source>
</evidence>
<dbReference type="CDD" id="cd04818">
    <property type="entry name" value="PA_subtilisin_1"/>
    <property type="match status" value="1"/>
</dbReference>